<keyword evidence="7" id="KW-1185">Reference proteome</keyword>
<comment type="caution">
    <text evidence="6">The sequence shown here is derived from an EMBL/GenBank/DDBJ whole genome shotgun (WGS) entry which is preliminary data.</text>
</comment>
<feature type="domain" description="Histidine kinase" evidence="5">
    <location>
        <begin position="411"/>
        <end position="645"/>
    </location>
</feature>
<dbReference type="SUPFAM" id="SSF55874">
    <property type="entry name" value="ATPase domain of HSP90 chaperone/DNA topoisomerase II/histidine kinase"/>
    <property type="match status" value="1"/>
</dbReference>
<dbReference type="SUPFAM" id="SSF47384">
    <property type="entry name" value="Homodimeric domain of signal transducing histidine kinase"/>
    <property type="match status" value="1"/>
</dbReference>
<evidence type="ECO:0000256" key="4">
    <source>
        <dbReference type="SAM" id="Coils"/>
    </source>
</evidence>
<evidence type="ECO:0000256" key="2">
    <source>
        <dbReference type="ARBA" id="ARBA00012438"/>
    </source>
</evidence>
<dbReference type="SMART" id="SM00387">
    <property type="entry name" value="HATPase_c"/>
    <property type="match status" value="1"/>
</dbReference>
<dbReference type="CDD" id="cd00082">
    <property type="entry name" value="HisKA"/>
    <property type="match status" value="1"/>
</dbReference>
<dbReference type="InterPro" id="IPR003594">
    <property type="entry name" value="HATPase_dom"/>
</dbReference>
<dbReference type="InterPro" id="IPR005467">
    <property type="entry name" value="His_kinase_dom"/>
</dbReference>
<sequence length="657" mass="73740">MERLKRLEAVQDVVLEISRISASCNDIGDFLQSVHQSISRLMYAANFYVAIYDEAQNSLRFVYRVDEVDTFPDASQSFTLASPEESPTAWVILNRQPQFMTAADDEARERENREWGNGTRAQYWMGHPLLDQQRRALGAMAIQIYDKHHIYTEEDQDLFGLIAGHVSTALQNLMSVDRLEQAVKQRTAMLEHQVEERRKAESLQRALYQIAELSVFASAEDRKFSRLHQILQELMAVPNFVVALFHEDTQEFSVEYFVDEIDDDATGSRFPLGAGMTSYVVRKKQAQLINQTTLSELIQRGEIQVLGNVSTYSWIGAPLFADDRLYGVIIIQSYQPTLTYTQADLELIAFVANHVAAAFARITADEEVRQAKLELEQKNNKLNLALENLKTAQAELIGQEKLASLGRLVAGVAHEINTPLGICVTATSHMVEELSCIKKDFAEGNLKKDGLTDFLSVLDQALRITTTNIQRGADLVKSFKQVAVDQSSESIREFDMHQYLEEVLFSLQPKLKGKKFEVSLECPKGIKMKTYPGAISQIVTNLITNSLLHGFEGADKGKMQIHVELDDESQGHVVLHYRDDGKGMTSAELEKLFEPFYTTKRGNGGSGLGAHIVYNLVTGPLAGQVKVKSEPGQGLQYHMKFPLHRIIHPNIAAINSD</sequence>
<dbReference type="InterPro" id="IPR036890">
    <property type="entry name" value="HATPase_C_sf"/>
</dbReference>
<dbReference type="GO" id="GO:0000155">
    <property type="term" value="F:phosphorelay sensor kinase activity"/>
    <property type="evidence" value="ECO:0007669"/>
    <property type="project" value="InterPro"/>
</dbReference>
<gene>
    <name evidence="6" type="ORF">H8K32_08340</name>
</gene>
<dbReference type="EMBL" id="JACOFV010000006">
    <property type="protein sequence ID" value="MBC3862102.1"/>
    <property type="molecule type" value="Genomic_DNA"/>
</dbReference>
<dbReference type="RefSeq" id="WP_186912019.1">
    <property type="nucleotide sequence ID" value="NZ_JACOFV010000006.1"/>
</dbReference>
<dbReference type="InterPro" id="IPR029016">
    <property type="entry name" value="GAF-like_dom_sf"/>
</dbReference>
<reference evidence="6" key="1">
    <citation type="submission" date="2020-08" db="EMBL/GenBank/DDBJ databases">
        <title>Novel species isolated from subtropical streams in China.</title>
        <authorList>
            <person name="Lu H."/>
        </authorList>
    </citation>
    <scope>NUCLEOTIDE SEQUENCE</scope>
    <source>
        <strain evidence="6">KACC 12607</strain>
    </source>
</reference>
<keyword evidence="4" id="KW-0175">Coiled coil</keyword>
<evidence type="ECO:0000313" key="7">
    <source>
        <dbReference type="Proteomes" id="UP000634011"/>
    </source>
</evidence>
<evidence type="ECO:0000313" key="6">
    <source>
        <dbReference type="EMBL" id="MBC3862102.1"/>
    </source>
</evidence>
<dbReference type="Pfam" id="PF02518">
    <property type="entry name" value="HATPase_c"/>
    <property type="match status" value="1"/>
</dbReference>
<dbReference type="CDD" id="cd00075">
    <property type="entry name" value="HATPase"/>
    <property type="match status" value="1"/>
</dbReference>
<dbReference type="AlphaFoldDB" id="A0A923HCP8"/>
<evidence type="ECO:0000256" key="1">
    <source>
        <dbReference type="ARBA" id="ARBA00000085"/>
    </source>
</evidence>
<evidence type="ECO:0000256" key="3">
    <source>
        <dbReference type="ARBA" id="ARBA00022553"/>
    </source>
</evidence>
<dbReference type="InterPro" id="IPR003661">
    <property type="entry name" value="HisK_dim/P_dom"/>
</dbReference>
<comment type="catalytic activity">
    <reaction evidence="1">
        <text>ATP + protein L-histidine = ADP + protein N-phospho-L-histidine.</text>
        <dbReference type="EC" id="2.7.13.3"/>
    </reaction>
</comment>
<dbReference type="Pfam" id="PF13185">
    <property type="entry name" value="GAF_2"/>
    <property type="match status" value="1"/>
</dbReference>
<dbReference type="PROSITE" id="PS50109">
    <property type="entry name" value="HIS_KIN"/>
    <property type="match status" value="1"/>
</dbReference>
<dbReference type="Gene3D" id="3.30.565.10">
    <property type="entry name" value="Histidine kinase-like ATPase, C-terminal domain"/>
    <property type="match status" value="1"/>
</dbReference>
<dbReference type="Gene3D" id="1.10.287.130">
    <property type="match status" value="1"/>
</dbReference>
<organism evidence="6 7">
    <name type="scientific">Undibacterium jejuense</name>
    <dbReference type="NCBI Taxonomy" id="1344949"/>
    <lineage>
        <taxon>Bacteria</taxon>
        <taxon>Pseudomonadati</taxon>
        <taxon>Pseudomonadota</taxon>
        <taxon>Betaproteobacteria</taxon>
        <taxon>Burkholderiales</taxon>
        <taxon>Oxalobacteraceae</taxon>
        <taxon>Undibacterium</taxon>
    </lineage>
</organism>
<dbReference type="Proteomes" id="UP000634011">
    <property type="component" value="Unassembled WGS sequence"/>
</dbReference>
<dbReference type="InterPro" id="IPR003018">
    <property type="entry name" value="GAF"/>
</dbReference>
<dbReference type="PRINTS" id="PR00344">
    <property type="entry name" value="BCTRLSENSOR"/>
</dbReference>
<dbReference type="SMART" id="SM00065">
    <property type="entry name" value="GAF"/>
    <property type="match status" value="2"/>
</dbReference>
<keyword evidence="3" id="KW-0597">Phosphoprotein</keyword>
<dbReference type="PANTHER" id="PTHR43065:SF47">
    <property type="match status" value="1"/>
</dbReference>
<feature type="coiled-coil region" evidence="4">
    <location>
        <begin position="361"/>
        <end position="395"/>
    </location>
</feature>
<name>A0A923HCP8_9BURK</name>
<accession>A0A923HCP8</accession>
<protein>
    <recommendedName>
        <fullName evidence="2">histidine kinase</fullName>
        <ecNumber evidence="2">2.7.13.3</ecNumber>
    </recommendedName>
</protein>
<evidence type="ECO:0000259" key="5">
    <source>
        <dbReference type="PROSITE" id="PS50109"/>
    </source>
</evidence>
<dbReference type="InterPro" id="IPR036097">
    <property type="entry name" value="HisK_dim/P_sf"/>
</dbReference>
<dbReference type="Gene3D" id="3.30.450.40">
    <property type="match status" value="2"/>
</dbReference>
<dbReference type="EC" id="2.7.13.3" evidence="2"/>
<dbReference type="InterPro" id="IPR004358">
    <property type="entry name" value="Sig_transdc_His_kin-like_C"/>
</dbReference>
<dbReference type="SUPFAM" id="SSF55781">
    <property type="entry name" value="GAF domain-like"/>
    <property type="match status" value="2"/>
</dbReference>
<dbReference type="PANTHER" id="PTHR43065">
    <property type="entry name" value="SENSOR HISTIDINE KINASE"/>
    <property type="match status" value="1"/>
</dbReference>
<proteinExistence type="predicted"/>
<dbReference type="Pfam" id="PF01590">
    <property type="entry name" value="GAF"/>
    <property type="match status" value="1"/>
</dbReference>